<keyword evidence="1" id="KW-0812">Transmembrane</keyword>
<evidence type="ECO:0000256" key="2">
    <source>
        <dbReference type="SAM" id="SignalP"/>
    </source>
</evidence>
<feature type="transmembrane region" description="Helical" evidence="1">
    <location>
        <begin position="222"/>
        <end position="243"/>
    </location>
</feature>
<keyword evidence="4" id="KW-1185">Reference proteome</keyword>
<feature type="signal peptide" evidence="2">
    <location>
        <begin position="1"/>
        <end position="22"/>
    </location>
</feature>
<dbReference type="EMBL" id="BMCU01000002">
    <property type="protein sequence ID" value="GGG10847.1"/>
    <property type="molecule type" value="Genomic_DNA"/>
</dbReference>
<feature type="chain" id="PRO_5039344202" evidence="2">
    <location>
        <begin position="23"/>
        <end position="291"/>
    </location>
</feature>
<dbReference type="PANTHER" id="PTHR40761:SF1">
    <property type="entry name" value="CONSERVED INTEGRAL MEMBRANE ALANINE VALINE AND LEUCINE RICH PROTEIN-RELATED"/>
    <property type="match status" value="1"/>
</dbReference>
<dbReference type="PANTHER" id="PTHR40761">
    <property type="entry name" value="CONSERVED INTEGRAL MEMBRANE ALANINE VALINE AND LEUCINE RICH PROTEIN-RELATED"/>
    <property type="match status" value="1"/>
</dbReference>
<dbReference type="NCBIfam" id="NF038012">
    <property type="entry name" value="DMT_1"/>
    <property type="match status" value="1"/>
</dbReference>
<feature type="transmembrane region" description="Helical" evidence="1">
    <location>
        <begin position="159"/>
        <end position="180"/>
    </location>
</feature>
<protein>
    <submittedName>
        <fullName evidence="3">Uncharacterized protein</fullName>
    </submittedName>
</protein>
<feature type="transmembrane region" description="Helical" evidence="1">
    <location>
        <begin position="98"/>
        <end position="116"/>
    </location>
</feature>
<evidence type="ECO:0000313" key="3">
    <source>
        <dbReference type="EMBL" id="GGG10847.1"/>
    </source>
</evidence>
<keyword evidence="1" id="KW-0472">Membrane</keyword>
<accession>A0A917FXB3</accession>
<dbReference type="AlphaFoldDB" id="A0A917FXB3"/>
<organism evidence="3 4">
    <name type="scientific">Rhodococcoides trifolii</name>
    <dbReference type="NCBI Taxonomy" id="908250"/>
    <lineage>
        <taxon>Bacteria</taxon>
        <taxon>Bacillati</taxon>
        <taxon>Actinomycetota</taxon>
        <taxon>Actinomycetes</taxon>
        <taxon>Mycobacteriales</taxon>
        <taxon>Nocardiaceae</taxon>
        <taxon>Rhodococcoides</taxon>
    </lineage>
</organism>
<feature type="transmembrane region" description="Helical" evidence="1">
    <location>
        <begin position="57"/>
        <end position="86"/>
    </location>
</feature>
<gene>
    <name evidence="3" type="ORF">GCM10007304_26170</name>
</gene>
<proteinExistence type="predicted"/>
<feature type="transmembrane region" description="Helical" evidence="1">
    <location>
        <begin position="128"/>
        <end position="152"/>
    </location>
</feature>
<feature type="transmembrane region" description="Helical" evidence="1">
    <location>
        <begin position="249"/>
        <end position="271"/>
    </location>
</feature>
<reference evidence="3" key="1">
    <citation type="journal article" date="2014" name="Int. J. Syst. Evol. Microbiol.">
        <title>Complete genome sequence of Corynebacterium casei LMG S-19264T (=DSM 44701T), isolated from a smear-ripened cheese.</title>
        <authorList>
            <consortium name="US DOE Joint Genome Institute (JGI-PGF)"/>
            <person name="Walter F."/>
            <person name="Albersmeier A."/>
            <person name="Kalinowski J."/>
            <person name="Ruckert C."/>
        </authorList>
    </citation>
    <scope>NUCLEOTIDE SEQUENCE</scope>
    <source>
        <strain evidence="3">CCM 7905</strain>
    </source>
</reference>
<dbReference type="Proteomes" id="UP000654257">
    <property type="component" value="Unassembled WGS sequence"/>
</dbReference>
<evidence type="ECO:0000256" key="1">
    <source>
        <dbReference type="SAM" id="Phobius"/>
    </source>
</evidence>
<keyword evidence="2" id="KW-0732">Signal</keyword>
<name>A0A917FXB3_9NOCA</name>
<evidence type="ECO:0000313" key="4">
    <source>
        <dbReference type="Proteomes" id="UP000654257"/>
    </source>
</evidence>
<reference evidence="3" key="2">
    <citation type="submission" date="2020-09" db="EMBL/GenBank/DDBJ databases">
        <authorList>
            <person name="Sun Q."/>
            <person name="Sedlacek I."/>
        </authorList>
    </citation>
    <scope>NUCLEOTIDE SEQUENCE</scope>
    <source>
        <strain evidence="3">CCM 7905</strain>
    </source>
</reference>
<keyword evidence="1" id="KW-1133">Transmembrane helix</keyword>
<comment type="caution">
    <text evidence="3">The sequence shown here is derived from an EMBL/GenBank/DDBJ whole genome shotgun (WGS) entry which is preliminary data.</text>
</comment>
<sequence length="291" mass="29389">MPIAAVVLSLVAALLFACGAVAQQSAASAVPDGRSLVSGLVSSRRWWAGLVGDAGGYLVQVAALAVGSVLIVQPLLVTMLLFALPLSARFSGLTMRRSTWVFASVLAASLVVFLAVGNPTEGNSDAPWSQWALPLCVVVGVCAAATAGAFAIRDPRWRALLLGSAGGVLFGVAVAFTKYVTDLVGDGLLEAATAWQTWALVASGVIGFYLQQKAFQVGPLAASLPAVTVGEPIGAAVLGIAVLDERLRTGGVGFVVVGAAVAAMIASAILLSRVQAVVGTDDLGPVAHDSA</sequence>
<feature type="transmembrane region" description="Helical" evidence="1">
    <location>
        <begin position="192"/>
        <end position="210"/>
    </location>
</feature>